<dbReference type="Pfam" id="PF09956">
    <property type="entry name" value="Phage_cement_2"/>
    <property type="match status" value="1"/>
</dbReference>
<evidence type="ECO:0000313" key="2">
    <source>
        <dbReference type="Proteomes" id="UP000501568"/>
    </source>
</evidence>
<dbReference type="EMBL" id="CP049109">
    <property type="protein sequence ID" value="QIG79985.1"/>
    <property type="molecule type" value="Genomic_DNA"/>
</dbReference>
<gene>
    <name evidence="1" type="ORF">G5C33_09490</name>
</gene>
<keyword evidence="2" id="KW-1185">Reference proteome</keyword>
<dbReference type="KEGG" id="spzr:G5C33_09490"/>
<dbReference type="InterPro" id="IPR011231">
    <property type="entry name" value="Phage_VT1-Sakai_H0018"/>
</dbReference>
<dbReference type="AlphaFoldDB" id="A0A6G6Y4Z2"/>
<dbReference type="RefSeq" id="WP_165326989.1">
    <property type="nucleotide sequence ID" value="NZ_CP049109.1"/>
</dbReference>
<evidence type="ECO:0000313" key="1">
    <source>
        <dbReference type="EMBL" id="QIG79985.1"/>
    </source>
</evidence>
<accession>A0A6G6Y4Z2</accession>
<protein>
    <submittedName>
        <fullName evidence="1">DUF2190 family protein</fullName>
    </submittedName>
</protein>
<dbReference type="Proteomes" id="UP000501568">
    <property type="component" value="Chromosome"/>
</dbReference>
<name>A0A6G6Y4Z2_9SPHN</name>
<organism evidence="1 2">
    <name type="scientific">Stakelama tenebrarum</name>
    <dbReference type="NCBI Taxonomy" id="2711215"/>
    <lineage>
        <taxon>Bacteria</taxon>
        <taxon>Pseudomonadati</taxon>
        <taxon>Pseudomonadota</taxon>
        <taxon>Alphaproteobacteria</taxon>
        <taxon>Sphingomonadales</taxon>
        <taxon>Sphingomonadaceae</taxon>
        <taxon>Stakelama</taxon>
    </lineage>
</organism>
<proteinExistence type="predicted"/>
<reference evidence="1 2" key="1">
    <citation type="submission" date="2020-02" db="EMBL/GenBank/DDBJ databases">
        <authorList>
            <person name="Zheng R.K."/>
            <person name="Sun C.M."/>
        </authorList>
    </citation>
    <scope>NUCLEOTIDE SEQUENCE [LARGE SCALE GENOMIC DNA]</scope>
    <source>
        <strain evidence="2">zrk23</strain>
    </source>
</reference>
<sequence length="170" mass="17307">MKNFVQDGDAIDFVAPSGGVVSGLLYVIGGFLCVAATDAAEDETFSGWTEGVFEFTKETHATAQALDQGDPAYWDATEKRLTKTASGNVLVGAVTEDAASTATSAKVKLWPRGVAAGATIADISLAAVTGVDGTGSNAASKADVDTRMTTIQNKINAIIAAMESGGQITA</sequence>